<keyword evidence="1" id="KW-0472">Membrane</keyword>
<dbReference type="Proteomes" id="UP000266673">
    <property type="component" value="Unassembled WGS sequence"/>
</dbReference>
<keyword evidence="3" id="KW-1185">Reference proteome</keyword>
<name>A0A397VED1_9GLOM</name>
<gene>
    <name evidence="2" type="ORF">C2G38_1157682</name>
</gene>
<dbReference type="EMBL" id="QKWP01000396">
    <property type="protein sequence ID" value="RIB20830.1"/>
    <property type="molecule type" value="Genomic_DNA"/>
</dbReference>
<accession>A0A397VED1</accession>
<dbReference type="AlphaFoldDB" id="A0A397VED1"/>
<evidence type="ECO:0000256" key="1">
    <source>
        <dbReference type="SAM" id="Phobius"/>
    </source>
</evidence>
<sequence>MLLSPTPLHDGHVTSYVQYINNDRPMLIIVFFLCCVFFRFIQRVAFVGAAVPEVAVIVVTYWCHCFWSFVVLLVSLFLKFHHRYWCWNSISLRCLSFRY</sequence>
<keyword evidence="1" id="KW-1133">Transmembrane helix</keyword>
<protein>
    <submittedName>
        <fullName evidence="2">Uncharacterized protein</fullName>
    </submittedName>
</protein>
<reference evidence="2 3" key="1">
    <citation type="submission" date="2018-06" db="EMBL/GenBank/DDBJ databases">
        <title>Comparative genomics reveals the genomic features of Rhizophagus irregularis, R. cerebriforme, R. diaphanum and Gigaspora rosea, and their symbiotic lifestyle signature.</title>
        <authorList>
            <person name="Morin E."/>
            <person name="San Clemente H."/>
            <person name="Chen E.C.H."/>
            <person name="De La Providencia I."/>
            <person name="Hainaut M."/>
            <person name="Kuo A."/>
            <person name="Kohler A."/>
            <person name="Murat C."/>
            <person name="Tang N."/>
            <person name="Roy S."/>
            <person name="Loubradou J."/>
            <person name="Henrissat B."/>
            <person name="Grigoriev I.V."/>
            <person name="Corradi N."/>
            <person name="Roux C."/>
            <person name="Martin F.M."/>
        </authorList>
    </citation>
    <scope>NUCLEOTIDE SEQUENCE [LARGE SCALE GENOMIC DNA]</scope>
    <source>
        <strain evidence="2 3">DAOM 194757</strain>
    </source>
</reference>
<keyword evidence="1" id="KW-0812">Transmembrane</keyword>
<comment type="caution">
    <text evidence="2">The sequence shown here is derived from an EMBL/GenBank/DDBJ whole genome shotgun (WGS) entry which is preliminary data.</text>
</comment>
<evidence type="ECO:0000313" key="2">
    <source>
        <dbReference type="EMBL" id="RIB20830.1"/>
    </source>
</evidence>
<organism evidence="2 3">
    <name type="scientific">Gigaspora rosea</name>
    <dbReference type="NCBI Taxonomy" id="44941"/>
    <lineage>
        <taxon>Eukaryota</taxon>
        <taxon>Fungi</taxon>
        <taxon>Fungi incertae sedis</taxon>
        <taxon>Mucoromycota</taxon>
        <taxon>Glomeromycotina</taxon>
        <taxon>Glomeromycetes</taxon>
        <taxon>Diversisporales</taxon>
        <taxon>Gigasporaceae</taxon>
        <taxon>Gigaspora</taxon>
    </lineage>
</organism>
<feature type="transmembrane region" description="Helical" evidence="1">
    <location>
        <begin position="25"/>
        <end position="42"/>
    </location>
</feature>
<feature type="transmembrane region" description="Helical" evidence="1">
    <location>
        <begin position="54"/>
        <end position="78"/>
    </location>
</feature>
<evidence type="ECO:0000313" key="3">
    <source>
        <dbReference type="Proteomes" id="UP000266673"/>
    </source>
</evidence>
<proteinExistence type="predicted"/>